<organism evidence="3 4">
    <name type="scientific">Arenivirga flava</name>
    <dbReference type="NCBI Taxonomy" id="1930060"/>
    <lineage>
        <taxon>Bacteria</taxon>
        <taxon>Bacillati</taxon>
        <taxon>Actinomycetota</taxon>
        <taxon>Actinomycetes</taxon>
        <taxon>Micrococcales</taxon>
        <taxon>Microbacteriaceae</taxon>
        <taxon>Arenivirga</taxon>
    </lineage>
</organism>
<dbReference type="Gene3D" id="2.30.40.10">
    <property type="entry name" value="Urease, subunit C, domain 1"/>
    <property type="match status" value="1"/>
</dbReference>
<dbReference type="SUPFAM" id="SSF51556">
    <property type="entry name" value="Metallo-dependent hydrolases"/>
    <property type="match status" value="1"/>
</dbReference>
<dbReference type="PANTHER" id="PTHR43135:SF3">
    <property type="entry name" value="ALPHA-D-RIBOSE 1-METHYLPHOSPHONATE 5-TRIPHOSPHATE DIPHOSPHATASE"/>
    <property type="match status" value="1"/>
</dbReference>
<gene>
    <name evidence="3" type="ORF">GCM10025874_13330</name>
</gene>
<dbReference type="InterPro" id="IPR051781">
    <property type="entry name" value="Metallo-dep_Hydrolase"/>
</dbReference>
<feature type="domain" description="Amidohydrolase-related" evidence="2">
    <location>
        <begin position="48"/>
        <end position="396"/>
    </location>
</feature>
<comment type="caution">
    <text evidence="3">The sequence shown here is derived from an EMBL/GenBank/DDBJ whole genome shotgun (WGS) entry which is preliminary data.</text>
</comment>
<evidence type="ECO:0000256" key="1">
    <source>
        <dbReference type="SAM" id="MobiDB-lite"/>
    </source>
</evidence>
<sequence length="431" mass="46157">MKQQSIERVRLWDGHRDLGVVTLAWRGDEILEVRAEPEGTAHDDELSIIPGLVDTHVHLDGHAGDEPPGWHSNWSLVTPPEELVFHIAANAQKAMRAGVTTLRELGGDERQLAVSRVFEQGIQVGPRLVVHCQVGMTAGHGDLFIPPQYPHRRPVADSPDECRKLVRTWARKGAHGIKIHVSGGVLSQGDKVGWRNQTVDEIRTTIDEAHALGMPVAAHSHSQPTAKLALEEGVDSIEHGTGLDAELWPVAVERNLPVAPTLLINDRLADGTIPVGDEAREKAVAVVAERDANFGGAADAGVRFVLGTDANGVMVQFGEQLDETRRMRDVFSWSDERTLIAATSDAAAAVGLGERVGTLAPGFGADFVLLRGRPWQRIEDLRADAIVAVVSRGRVVRGEIPIAAPVLAAGDSAGQTPASPVSAAEHVAAPQ</sequence>
<dbReference type="InterPro" id="IPR011059">
    <property type="entry name" value="Metal-dep_hydrolase_composite"/>
</dbReference>
<dbReference type="PROSITE" id="PS01137">
    <property type="entry name" value="TATD_1"/>
    <property type="match status" value="1"/>
</dbReference>
<evidence type="ECO:0000259" key="2">
    <source>
        <dbReference type="Pfam" id="PF01979"/>
    </source>
</evidence>
<dbReference type="PANTHER" id="PTHR43135">
    <property type="entry name" value="ALPHA-D-RIBOSE 1-METHYLPHOSPHONATE 5-TRIPHOSPHATE DIPHOSPHATASE"/>
    <property type="match status" value="1"/>
</dbReference>
<proteinExistence type="predicted"/>
<name>A0AA37XB89_9MICO</name>
<dbReference type="AlphaFoldDB" id="A0AA37XB89"/>
<keyword evidence="4" id="KW-1185">Reference proteome</keyword>
<dbReference type="Gene3D" id="3.20.20.140">
    <property type="entry name" value="Metal-dependent hydrolases"/>
    <property type="match status" value="1"/>
</dbReference>
<dbReference type="SUPFAM" id="SSF51338">
    <property type="entry name" value="Composite domain of metallo-dependent hydrolases"/>
    <property type="match status" value="1"/>
</dbReference>
<feature type="region of interest" description="Disordered" evidence="1">
    <location>
        <begin position="410"/>
        <end position="431"/>
    </location>
</feature>
<dbReference type="Pfam" id="PF01979">
    <property type="entry name" value="Amidohydro_1"/>
    <property type="match status" value="1"/>
</dbReference>
<dbReference type="InterPro" id="IPR006680">
    <property type="entry name" value="Amidohydro-rel"/>
</dbReference>
<dbReference type="InterPro" id="IPR018228">
    <property type="entry name" value="DNase_TatD-rel_CS"/>
</dbReference>
<dbReference type="InterPro" id="IPR032466">
    <property type="entry name" value="Metal_Hydrolase"/>
</dbReference>
<accession>A0AA37XB89</accession>
<dbReference type="EMBL" id="BSUL01000001">
    <property type="protein sequence ID" value="GMA28080.1"/>
    <property type="molecule type" value="Genomic_DNA"/>
</dbReference>
<evidence type="ECO:0000313" key="3">
    <source>
        <dbReference type="EMBL" id="GMA28080.1"/>
    </source>
</evidence>
<dbReference type="RefSeq" id="WP_284231304.1">
    <property type="nucleotide sequence ID" value="NZ_BSUL01000001.1"/>
</dbReference>
<dbReference type="GO" id="GO:0016810">
    <property type="term" value="F:hydrolase activity, acting on carbon-nitrogen (but not peptide) bonds"/>
    <property type="evidence" value="ECO:0007669"/>
    <property type="project" value="InterPro"/>
</dbReference>
<reference evidence="3 4" key="1">
    <citation type="journal article" date="2014" name="Int. J. Syst. Evol. Microbiol.">
        <title>Complete genome sequence of Corynebacterium casei LMG S-19264T (=DSM 44701T), isolated from a smear-ripened cheese.</title>
        <authorList>
            <consortium name="US DOE Joint Genome Institute (JGI-PGF)"/>
            <person name="Walter F."/>
            <person name="Albersmeier A."/>
            <person name="Kalinowski J."/>
            <person name="Ruckert C."/>
        </authorList>
    </citation>
    <scope>NUCLEOTIDE SEQUENCE [LARGE SCALE GENOMIC DNA]</scope>
    <source>
        <strain evidence="3 4">NBRC 112289</strain>
    </source>
</reference>
<evidence type="ECO:0000313" key="4">
    <source>
        <dbReference type="Proteomes" id="UP001157160"/>
    </source>
</evidence>
<protein>
    <submittedName>
        <fullName evidence="3">Xaa-Pro dipeptidase</fullName>
    </submittedName>
</protein>
<dbReference type="Proteomes" id="UP001157160">
    <property type="component" value="Unassembled WGS sequence"/>
</dbReference>